<proteinExistence type="predicted"/>
<reference evidence="2 3" key="1">
    <citation type="journal article" date="2022" name="Nat. Genet.">
        <title>Improved pea reference genome and pan-genome highlight genomic features and evolutionary characteristics.</title>
        <authorList>
            <person name="Yang T."/>
            <person name="Liu R."/>
            <person name="Luo Y."/>
            <person name="Hu S."/>
            <person name="Wang D."/>
            <person name="Wang C."/>
            <person name="Pandey M.K."/>
            <person name="Ge S."/>
            <person name="Xu Q."/>
            <person name="Li N."/>
            <person name="Li G."/>
            <person name="Huang Y."/>
            <person name="Saxena R.K."/>
            <person name="Ji Y."/>
            <person name="Li M."/>
            <person name="Yan X."/>
            <person name="He Y."/>
            <person name="Liu Y."/>
            <person name="Wang X."/>
            <person name="Xiang C."/>
            <person name="Varshney R.K."/>
            <person name="Ding H."/>
            <person name="Gao S."/>
            <person name="Zong X."/>
        </authorList>
    </citation>
    <scope>NUCLEOTIDE SEQUENCE [LARGE SCALE GENOMIC DNA]</scope>
    <source>
        <strain evidence="2 3">cv. Zhongwan 6</strain>
    </source>
</reference>
<dbReference type="AlphaFoldDB" id="A0A9D4WNR2"/>
<dbReference type="EMBL" id="JAMSHJ010000005">
    <property type="protein sequence ID" value="KAI5406273.1"/>
    <property type="molecule type" value="Genomic_DNA"/>
</dbReference>
<evidence type="ECO:0000313" key="3">
    <source>
        <dbReference type="Proteomes" id="UP001058974"/>
    </source>
</evidence>
<keyword evidence="3" id="KW-1185">Reference proteome</keyword>
<organism evidence="2 3">
    <name type="scientific">Pisum sativum</name>
    <name type="common">Garden pea</name>
    <name type="synonym">Lathyrus oleraceus</name>
    <dbReference type="NCBI Taxonomy" id="3888"/>
    <lineage>
        <taxon>Eukaryota</taxon>
        <taxon>Viridiplantae</taxon>
        <taxon>Streptophyta</taxon>
        <taxon>Embryophyta</taxon>
        <taxon>Tracheophyta</taxon>
        <taxon>Spermatophyta</taxon>
        <taxon>Magnoliopsida</taxon>
        <taxon>eudicotyledons</taxon>
        <taxon>Gunneridae</taxon>
        <taxon>Pentapetalae</taxon>
        <taxon>rosids</taxon>
        <taxon>fabids</taxon>
        <taxon>Fabales</taxon>
        <taxon>Fabaceae</taxon>
        <taxon>Papilionoideae</taxon>
        <taxon>50 kb inversion clade</taxon>
        <taxon>NPAAA clade</taxon>
        <taxon>Hologalegina</taxon>
        <taxon>IRL clade</taxon>
        <taxon>Fabeae</taxon>
        <taxon>Lathyrus</taxon>
    </lineage>
</organism>
<dbReference type="Proteomes" id="UP001058974">
    <property type="component" value="Chromosome 5"/>
</dbReference>
<comment type="caution">
    <text evidence="2">The sequence shown here is derived from an EMBL/GenBank/DDBJ whole genome shotgun (WGS) entry which is preliminary data.</text>
</comment>
<gene>
    <name evidence="2" type="ORF">KIW84_052858</name>
</gene>
<dbReference type="Gramene" id="Psat05G0285800-T1">
    <property type="protein sequence ID" value="KAI5406273.1"/>
    <property type="gene ID" value="KIW84_052858"/>
</dbReference>
<feature type="region of interest" description="Disordered" evidence="1">
    <location>
        <begin position="1"/>
        <end position="20"/>
    </location>
</feature>
<evidence type="ECO:0000313" key="2">
    <source>
        <dbReference type="EMBL" id="KAI5406273.1"/>
    </source>
</evidence>
<sequence length="215" mass="24775">MASNRGRLTRGSSSRAHPTPNIPTFPNFKFLSEAHAKKYLKLVDYNIVREKAFAIEDLQGFIEVLKVLQQRCWVSFNNLIREANKNIGLEFYANTTFGKESTYTSYVRGKYIDYSPSVINSLFNLQHPPVCALSNYRHEHKAQMTSQRERLTRGSSSRVAPTPNAPTFPNLKFLFEAHAEKYLKLVDYHIVRERAFLMEDLQGLGEVVKVLQQRC</sequence>
<accession>A0A9D4WNR2</accession>
<protein>
    <submittedName>
        <fullName evidence="2">Uncharacterized protein</fullName>
    </submittedName>
</protein>
<name>A0A9D4WNR2_PEA</name>
<evidence type="ECO:0000256" key="1">
    <source>
        <dbReference type="SAM" id="MobiDB-lite"/>
    </source>
</evidence>